<accession>A0A0J0YSI0</accession>
<organism evidence="1 2">
    <name type="scientific">Neisseria arctica</name>
    <dbReference type="NCBI Taxonomy" id="1470200"/>
    <lineage>
        <taxon>Bacteria</taxon>
        <taxon>Pseudomonadati</taxon>
        <taxon>Pseudomonadota</taxon>
        <taxon>Betaproteobacteria</taxon>
        <taxon>Neisseriales</taxon>
        <taxon>Neisseriaceae</taxon>
        <taxon>Neisseria</taxon>
    </lineage>
</organism>
<evidence type="ECO:0000313" key="2">
    <source>
        <dbReference type="Proteomes" id="UP000036027"/>
    </source>
</evidence>
<dbReference type="InterPro" id="IPR052552">
    <property type="entry name" value="YeaO-like"/>
</dbReference>
<evidence type="ECO:0000313" key="1">
    <source>
        <dbReference type="EMBL" id="KLT73071.1"/>
    </source>
</evidence>
<dbReference type="PANTHER" id="PTHR36849">
    <property type="entry name" value="CYTOPLASMIC PROTEIN-RELATED"/>
    <property type="match status" value="1"/>
</dbReference>
<gene>
    <name evidence="1" type="ORF">PL75_05245</name>
</gene>
<reference evidence="1 2" key="1">
    <citation type="submission" date="2014-11" db="EMBL/GenBank/DDBJ databases">
        <title>Genome of a novel goose pathogen.</title>
        <authorList>
            <person name="Hansen C.M."/>
            <person name="Hueffer K."/>
            <person name="Choi S.C."/>
        </authorList>
    </citation>
    <scope>NUCLEOTIDE SEQUENCE [LARGE SCALE GENOMIC DNA]</scope>
    <source>
        <strain evidence="1 2">KH1503</strain>
    </source>
</reference>
<dbReference type="PATRIC" id="fig|1470200.3.peg.2217"/>
<dbReference type="AlphaFoldDB" id="A0A0J0YSI0"/>
<protein>
    <recommendedName>
        <fullName evidence="3">MarR family transcriptional regulator</fullName>
    </recommendedName>
</protein>
<sequence length="125" mass="14450">MFTVQRIYDFGDYPAGVCAVFVDRLYPRGITKERMAGVVWLKDVAPSTQLRKWYHEKPEAHYAEFRVKYLAELESKEARQAIQELNGLSSIYPEVRLLSAVKELRHSHLTVLLEYLGEPFQTASS</sequence>
<dbReference type="RefSeq" id="WP_047760867.1">
    <property type="nucleotide sequence ID" value="NZ_CP091510.1"/>
</dbReference>
<name>A0A0J0YSI0_9NEIS</name>
<keyword evidence="2" id="KW-1185">Reference proteome</keyword>
<comment type="caution">
    <text evidence="1">The sequence shown here is derived from an EMBL/GenBank/DDBJ whole genome shotgun (WGS) entry which is preliminary data.</text>
</comment>
<dbReference type="OrthoDB" id="9790745at2"/>
<proteinExistence type="predicted"/>
<dbReference type="PANTHER" id="PTHR36849:SF1">
    <property type="entry name" value="CYTOPLASMIC PROTEIN"/>
    <property type="match status" value="1"/>
</dbReference>
<evidence type="ECO:0008006" key="3">
    <source>
        <dbReference type="Google" id="ProtNLM"/>
    </source>
</evidence>
<dbReference type="Pfam" id="PF22752">
    <property type="entry name" value="DUF488-N3i"/>
    <property type="match status" value="1"/>
</dbReference>
<dbReference type="EMBL" id="JTDO01000006">
    <property type="protein sequence ID" value="KLT73071.1"/>
    <property type="molecule type" value="Genomic_DNA"/>
</dbReference>
<dbReference type="Proteomes" id="UP000036027">
    <property type="component" value="Unassembled WGS sequence"/>
</dbReference>